<dbReference type="EMBL" id="CP146069">
    <property type="protein sequence ID" value="WWR45139.1"/>
    <property type="molecule type" value="Genomic_DNA"/>
</dbReference>
<keyword evidence="5 8" id="KW-0677">Repeat</keyword>
<accession>A0ABZ2HEI1</accession>
<comment type="pathway">
    <text evidence="8">Glycolipid biosynthesis; lipid IV(A) biosynthesis; lipid IV(A) from (3R)-3-hydroxytetradecanoyl-[acyl-carrier-protein] and UDP-N-acetyl-alpha-D-glucosamine: step 1/6.</text>
</comment>
<evidence type="ECO:0000256" key="5">
    <source>
        <dbReference type="ARBA" id="ARBA00022737"/>
    </source>
</evidence>
<evidence type="ECO:0000256" key="8">
    <source>
        <dbReference type="HAMAP-Rule" id="MF_00387"/>
    </source>
</evidence>
<comment type="similarity">
    <text evidence="8">Belongs to the transferase hexapeptide repeat family. LpxA subfamily.</text>
</comment>
<sequence>MSRASETKIHPSSVIEEGAQIGQGVEVGPFCHIGANVSLADGVQLKSHVVVSGKTRIGEDTVVFPFACIGEIPQDLKFKGEETELEIGARNRIREHVTMNTGTEGGGGVTRVGDDGLFMAGCHVAHDAQVGDRVIIVNNAALAGHCVIEDDVIIGGLSGVHQWVRIGQGAIIGAVTMVTNDVIPYGLVQAPRGQLDGLNLVGLKRRGVARSDITALRAAIQMLAQGEGTFQDRARRLGEETESDYVRQIVDFVTAASDRSFLTPGAS</sequence>
<dbReference type="EC" id="2.3.1.129" evidence="8"/>
<dbReference type="NCBIfam" id="TIGR01852">
    <property type="entry name" value="lipid_A_lpxA"/>
    <property type="match status" value="1"/>
</dbReference>
<dbReference type="CDD" id="cd03351">
    <property type="entry name" value="LbH_UDP-GlcNAc_AT"/>
    <property type="match status" value="1"/>
</dbReference>
<evidence type="ECO:0000256" key="3">
    <source>
        <dbReference type="ARBA" id="ARBA00022556"/>
    </source>
</evidence>
<name>A0ABZ2HEI1_9RHOB</name>
<comment type="subcellular location">
    <subcellularLocation>
        <location evidence="8">Cytoplasm</location>
    </subcellularLocation>
</comment>
<evidence type="ECO:0000256" key="7">
    <source>
        <dbReference type="ARBA" id="ARBA00023315"/>
    </source>
</evidence>
<keyword evidence="7 8" id="KW-0012">Acyltransferase</keyword>
<gene>
    <name evidence="8 10" type="primary">lpxA</name>
    <name evidence="10" type="ORF">RZ517_09945</name>
</gene>
<dbReference type="PROSITE" id="PS00101">
    <property type="entry name" value="HEXAPEP_TRANSFERASES"/>
    <property type="match status" value="2"/>
</dbReference>
<dbReference type="InterPro" id="IPR029098">
    <property type="entry name" value="Acetyltransf_C"/>
</dbReference>
<comment type="subunit">
    <text evidence="8">Homotrimer.</text>
</comment>
<keyword evidence="11" id="KW-1185">Reference proteome</keyword>
<keyword evidence="6 8" id="KW-0443">Lipid metabolism</keyword>
<dbReference type="GO" id="GO:0008780">
    <property type="term" value="F:acyl-[acyl-carrier-protein]-UDP-N-acetylglucosamine O-acyltransferase activity"/>
    <property type="evidence" value="ECO:0007669"/>
    <property type="project" value="UniProtKB-EC"/>
</dbReference>
<evidence type="ECO:0000256" key="4">
    <source>
        <dbReference type="ARBA" id="ARBA00022679"/>
    </source>
</evidence>
<organism evidence="10 11">
    <name type="scientific">Roseovarius phycicola</name>
    <dbReference type="NCBI Taxonomy" id="3080976"/>
    <lineage>
        <taxon>Bacteria</taxon>
        <taxon>Pseudomonadati</taxon>
        <taxon>Pseudomonadota</taxon>
        <taxon>Alphaproteobacteria</taxon>
        <taxon>Rhodobacterales</taxon>
        <taxon>Roseobacteraceae</taxon>
        <taxon>Roseovarius</taxon>
    </lineage>
</organism>
<dbReference type="PIRSF" id="PIRSF000456">
    <property type="entry name" value="UDP-GlcNAc_acltr"/>
    <property type="match status" value="1"/>
</dbReference>
<dbReference type="HAMAP" id="MF_00387">
    <property type="entry name" value="LpxA"/>
    <property type="match status" value="1"/>
</dbReference>
<keyword evidence="1 8" id="KW-0963">Cytoplasm</keyword>
<dbReference type="Pfam" id="PF13720">
    <property type="entry name" value="Acetyltransf_11"/>
    <property type="match status" value="1"/>
</dbReference>
<evidence type="ECO:0000313" key="10">
    <source>
        <dbReference type="EMBL" id="WWR45139.1"/>
    </source>
</evidence>
<dbReference type="RefSeq" id="WP_338548047.1">
    <property type="nucleotide sequence ID" value="NZ_CP146069.1"/>
</dbReference>
<keyword evidence="3 8" id="KW-0441">Lipid A biosynthesis</keyword>
<keyword evidence="4 8" id="KW-0808">Transferase</keyword>
<reference evidence="10 11" key="1">
    <citation type="submission" date="2023-10" db="EMBL/GenBank/DDBJ databases">
        <title>Roseovarius strain S88 nov., isolated from a marine algae.</title>
        <authorList>
            <person name="Lee M.W."/>
            <person name="Lee J.K."/>
            <person name="Kim J.M."/>
            <person name="Choi D.G."/>
            <person name="Baek J.H."/>
            <person name="Bayburt H."/>
            <person name="Jung J.J."/>
            <person name="Han D.M."/>
            <person name="Jeon C.O."/>
        </authorList>
    </citation>
    <scope>NUCLEOTIDE SEQUENCE [LARGE SCALE GENOMIC DNA]</scope>
    <source>
        <strain evidence="10 11">S88</strain>
    </source>
</reference>
<proteinExistence type="inferred from homology"/>
<dbReference type="Pfam" id="PF00132">
    <property type="entry name" value="Hexapep"/>
    <property type="match status" value="1"/>
</dbReference>
<evidence type="ECO:0000259" key="9">
    <source>
        <dbReference type="Pfam" id="PF13720"/>
    </source>
</evidence>
<keyword evidence="2 8" id="KW-0444">Lipid biosynthesis</keyword>
<dbReference type="InterPro" id="IPR011004">
    <property type="entry name" value="Trimer_LpxA-like_sf"/>
</dbReference>
<comment type="function">
    <text evidence="8">Involved in the biosynthesis of lipid A, a phosphorylated glycolipid that anchors the lipopolysaccharide to the outer membrane of the cell.</text>
</comment>
<protein>
    <recommendedName>
        <fullName evidence="8">Acyl-[acyl-carrier-protein]--UDP-N-acetylglucosamine O-acyltransferase</fullName>
        <shortName evidence="8">UDP-N-acetylglucosamine acyltransferase</shortName>
        <ecNumber evidence="8">2.3.1.129</ecNumber>
    </recommendedName>
</protein>
<dbReference type="NCBIfam" id="NF003657">
    <property type="entry name" value="PRK05289.1"/>
    <property type="match status" value="1"/>
</dbReference>
<dbReference type="Gene3D" id="1.20.1180.10">
    <property type="entry name" value="Udp N-acetylglucosamine O-acyltransferase, C-terminal domain"/>
    <property type="match status" value="1"/>
</dbReference>
<dbReference type="InterPro" id="IPR018357">
    <property type="entry name" value="Hexapep_transf_CS"/>
</dbReference>
<dbReference type="SUPFAM" id="SSF51161">
    <property type="entry name" value="Trimeric LpxA-like enzymes"/>
    <property type="match status" value="1"/>
</dbReference>
<comment type="catalytic activity">
    <reaction evidence="8">
        <text>a (3R)-hydroxyacyl-[ACP] + UDP-N-acetyl-alpha-D-glucosamine = a UDP-3-O-[(3R)-3-hydroxyacyl]-N-acetyl-alpha-D-glucosamine + holo-[ACP]</text>
        <dbReference type="Rhea" id="RHEA:67812"/>
        <dbReference type="Rhea" id="RHEA-COMP:9685"/>
        <dbReference type="Rhea" id="RHEA-COMP:9945"/>
        <dbReference type="ChEBI" id="CHEBI:57705"/>
        <dbReference type="ChEBI" id="CHEBI:64479"/>
        <dbReference type="ChEBI" id="CHEBI:78827"/>
        <dbReference type="ChEBI" id="CHEBI:173225"/>
        <dbReference type="EC" id="2.3.1.129"/>
    </reaction>
</comment>
<dbReference type="InterPro" id="IPR010137">
    <property type="entry name" value="Lipid_A_LpxA"/>
</dbReference>
<dbReference type="Proteomes" id="UP001364156">
    <property type="component" value="Chromosome"/>
</dbReference>
<dbReference type="PANTHER" id="PTHR43480">
    <property type="entry name" value="ACYL-[ACYL-CARRIER-PROTEIN]--UDP-N-ACETYLGLUCOSAMINE O-ACYLTRANSFERASE"/>
    <property type="match status" value="1"/>
</dbReference>
<evidence type="ECO:0000256" key="2">
    <source>
        <dbReference type="ARBA" id="ARBA00022516"/>
    </source>
</evidence>
<evidence type="ECO:0000256" key="1">
    <source>
        <dbReference type="ARBA" id="ARBA00022490"/>
    </source>
</evidence>
<dbReference type="PANTHER" id="PTHR43480:SF1">
    <property type="entry name" value="ACYL-[ACYL-CARRIER-PROTEIN]--UDP-N-ACETYLGLUCOSAMINE O-ACYLTRANSFERASE, MITOCHONDRIAL-RELATED"/>
    <property type="match status" value="1"/>
</dbReference>
<evidence type="ECO:0000313" key="11">
    <source>
        <dbReference type="Proteomes" id="UP001364156"/>
    </source>
</evidence>
<evidence type="ECO:0000256" key="6">
    <source>
        <dbReference type="ARBA" id="ARBA00023098"/>
    </source>
</evidence>
<dbReference type="Gene3D" id="2.160.10.10">
    <property type="entry name" value="Hexapeptide repeat proteins"/>
    <property type="match status" value="1"/>
</dbReference>
<dbReference type="InterPro" id="IPR037157">
    <property type="entry name" value="Acetyltransf_C_sf"/>
</dbReference>
<dbReference type="InterPro" id="IPR001451">
    <property type="entry name" value="Hexapep"/>
</dbReference>
<feature type="domain" description="UDP N-acetylglucosamine O-acyltransferase C-terminal" evidence="9">
    <location>
        <begin position="181"/>
        <end position="260"/>
    </location>
</feature>